<organism evidence="1">
    <name type="scientific">Rhizophora mucronata</name>
    <name type="common">Asiatic mangrove</name>
    <dbReference type="NCBI Taxonomy" id="61149"/>
    <lineage>
        <taxon>Eukaryota</taxon>
        <taxon>Viridiplantae</taxon>
        <taxon>Streptophyta</taxon>
        <taxon>Embryophyta</taxon>
        <taxon>Tracheophyta</taxon>
        <taxon>Spermatophyta</taxon>
        <taxon>Magnoliopsida</taxon>
        <taxon>eudicotyledons</taxon>
        <taxon>Gunneridae</taxon>
        <taxon>Pentapetalae</taxon>
        <taxon>rosids</taxon>
        <taxon>fabids</taxon>
        <taxon>Malpighiales</taxon>
        <taxon>Rhizophoraceae</taxon>
        <taxon>Rhizophora</taxon>
    </lineage>
</organism>
<evidence type="ECO:0000313" key="1">
    <source>
        <dbReference type="EMBL" id="MBX45860.1"/>
    </source>
</evidence>
<sequence>MNCWLCIYVSFSVSCHNCFDNMHN</sequence>
<dbReference type="EMBL" id="GGEC01065376">
    <property type="protein sequence ID" value="MBX45860.1"/>
    <property type="molecule type" value="Transcribed_RNA"/>
</dbReference>
<dbReference type="AlphaFoldDB" id="A0A2P2NTT8"/>
<accession>A0A2P2NTT8</accession>
<name>A0A2P2NTT8_RHIMU</name>
<proteinExistence type="predicted"/>
<protein>
    <submittedName>
        <fullName evidence="1">Uncharacterized protein</fullName>
    </submittedName>
</protein>
<reference evidence="1" key="1">
    <citation type="submission" date="2018-02" db="EMBL/GenBank/DDBJ databases">
        <title>Rhizophora mucronata_Transcriptome.</title>
        <authorList>
            <person name="Meera S.P."/>
            <person name="Sreeshan A."/>
            <person name="Augustine A."/>
        </authorList>
    </citation>
    <scope>NUCLEOTIDE SEQUENCE</scope>
    <source>
        <tissue evidence="1">Leaf</tissue>
    </source>
</reference>